<keyword evidence="2" id="KW-1185">Reference proteome</keyword>
<gene>
    <name evidence="1" type="ORF">PHMEG_00019281</name>
</gene>
<evidence type="ECO:0000313" key="2">
    <source>
        <dbReference type="Proteomes" id="UP000198211"/>
    </source>
</evidence>
<comment type="caution">
    <text evidence="1">The sequence shown here is derived from an EMBL/GenBank/DDBJ whole genome shotgun (WGS) entry which is preliminary data.</text>
</comment>
<evidence type="ECO:0000313" key="1">
    <source>
        <dbReference type="EMBL" id="OWZ08211.1"/>
    </source>
</evidence>
<sequence>MLYWIDQRMREIWPEHRELTFGGRDVIFTGDSAQLDPVVPYSLSSSLSKIASDVHRKGREIWEGINSVCTLTSPNRGKLDPEWFDALRRLRRGRPTVDDVELFNSRCINPDDIPNNCFIGQARCPQKHRCR</sequence>
<protein>
    <recommendedName>
        <fullName evidence="3">ATP-dependent DNA helicase</fullName>
    </recommendedName>
</protein>
<accession>A0A225VRP7</accession>
<evidence type="ECO:0008006" key="3">
    <source>
        <dbReference type="Google" id="ProtNLM"/>
    </source>
</evidence>
<dbReference type="EMBL" id="NBNE01003234">
    <property type="protein sequence ID" value="OWZ08211.1"/>
    <property type="molecule type" value="Genomic_DNA"/>
</dbReference>
<dbReference type="AlphaFoldDB" id="A0A225VRP7"/>
<reference evidence="2" key="1">
    <citation type="submission" date="2017-03" db="EMBL/GenBank/DDBJ databases">
        <title>Phytopthora megakarya and P. palmivora, two closely related causual agents of cacao black pod achieved similar genome size and gene model numbers by different mechanisms.</title>
        <authorList>
            <person name="Ali S."/>
            <person name="Shao J."/>
            <person name="Larry D.J."/>
            <person name="Kronmiller B."/>
            <person name="Shen D."/>
            <person name="Strem M.D."/>
            <person name="Melnick R.L."/>
            <person name="Guiltinan M.J."/>
            <person name="Tyler B.M."/>
            <person name="Meinhardt L.W."/>
            <person name="Bailey B.A."/>
        </authorList>
    </citation>
    <scope>NUCLEOTIDE SEQUENCE [LARGE SCALE GENOMIC DNA]</scope>
    <source>
        <strain evidence="2">zdho120</strain>
    </source>
</reference>
<organism evidence="1 2">
    <name type="scientific">Phytophthora megakarya</name>
    <dbReference type="NCBI Taxonomy" id="4795"/>
    <lineage>
        <taxon>Eukaryota</taxon>
        <taxon>Sar</taxon>
        <taxon>Stramenopiles</taxon>
        <taxon>Oomycota</taxon>
        <taxon>Peronosporomycetes</taxon>
        <taxon>Peronosporales</taxon>
        <taxon>Peronosporaceae</taxon>
        <taxon>Phytophthora</taxon>
    </lineage>
</organism>
<dbReference type="OrthoDB" id="432234at2759"/>
<name>A0A225VRP7_9STRA</name>
<dbReference type="Proteomes" id="UP000198211">
    <property type="component" value="Unassembled WGS sequence"/>
</dbReference>
<proteinExistence type="predicted"/>